<dbReference type="Proteomes" id="UP001596303">
    <property type="component" value="Unassembled WGS sequence"/>
</dbReference>
<proteinExistence type="predicted"/>
<feature type="region of interest" description="Disordered" evidence="1">
    <location>
        <begin position="28"/>
        <end position="66"/>
    </location>
</feature>
<gene>
    <name evidence="3" type="ORF">ACFQDM_00100</name>
</gene>
<dbReference type="EMBL" id="JBHSSW010000001">
    <property type="protein sequence ID" value="MFC6196454.1"/>
    <property type="molecule type" value="Genomic_DNA"/>
</dbReference>
<evidence type="ECO:0000256" key="2">
    <source>
        <dbReference type="SAM" id="SignalP"/>
    </source>
</evidence>
<accession>A0ABW1S4J3</accession>
<keyword evidence="2" id="KW-0732">Signal</keyword>
<evidence type="ECO:0000313" key="4">
    <source>
        <dbReference type="Proteomes" id="UP001596303"/>
    </source>
</evidence>
<feature type="signal peptide" evidence="2">
    <location>
        <begin position="1"/>
        <end position="24"/>
    </location>
</feature>
<keyword evidence="4" id="KW-1185">Reference proteome</keyword>
<reference evidence="4" key="1">
    <citation type="journal article" date="2019" name="Int. J. Syst. Evol. Microbiol.">
        <title>The Global Catalogue of Microorganisms (GCM) 10K type strain sequencing project: providing services to taxonomists for standard genome sequencing and annotation.</title>
        <authorList>
            <consortium name="The Broad Institute Genomics Platform"/>
            <consortium name="The Broad Institute Genome Sequencing Center for Infectious Disease"/>
            <person name="Wu L."/>
            <person name="Ma J."/>
        </authorList>
    </citation>
    <scope>NUCLEOTIDE SEQUENCE [LARGE SCALE GENOMIC DNA]</scope>
    <source>
        <strain evidence="4">CGMCC-1.15741</strain>
    </source>
</reference>
<comment type="caution">
    <text evidence="3">The sequence shown here is derived from an EMBL/GenBank/DDBJ whole genome shotgun (WGS) entry which is preliminary data.</text>
</comment>
<sequence>MSLRPLLTGILFSAAAFFPVEGLAAENNDAPQASGTQESTAAPISTQPPKLALPGFGTPASDDTSTQTDAAIAPITPVTGEAPQPTSRDVLAETAMAYGTFQQDVTDFNRELTSSDEIEAAATVLGTHNPERLSAGWLAYSALLASESEEFAREVRKTDAHYGRDRMMLGFRNSPTYALQLDGSDDALGRALRASRADADRLERVGENIKQQAYSMQKYGWAKATLRGDSEARAESLKFAAVAGRPVAGTVETLFAGPQLTSFLEDANRLGADSSFWDSMNAPPSPEGLQLPVLSATGFSTYSLQRLRYNDERRLTAGRIATLAAYRILDETDDYDTQIAETIEDQQSRDCFETAQQIFRQCVSASHKVYERPFCIGEHALKDVGECVAEVSER</sequence>
<name>A0ABW1S4J3_9PROT</name>
<feature type="chain" id="PRO_5045535788" evidence="2">
    <location>
        <begin position="25"/>
        <end position="394"/>
    </location>
</feature>
<evidence type="ECO:0000256" key="1">
    <source>
        <dbReference type="SAM" id="MobiDB-lite"/>
    </source>
</evidence>
<organism evidence="3 4">
    <name type="scientific">Ponticaulis profundi</name>
    <dbReference type="NCBI Taxonomy" id="2665222"/>
    <lineage>
        <taxon>Bacteria</taxon>
        <taxon>Pseudomonadati</taxon>
        <taxon>Pseudomonadota</taxon>
        <taxon>Alphaproteobacteria</taxon>
        <taxon>Hyphomonadales</taxon>
        <taxon>Hyphomonadaceae</taxon>
        <taxon>Ponticaulis</taxon>
    </lineage>
</organism>
<evidence type="ECO:0000313" key="3">
    <source>
        <dbReference type="EMBL" id="MFC6196454.1"/>
    </source>
</evidence>
<protein>
    <submittedName>
        <fullName evidence="3">Uncharacterized protein</fullName>
    </submittedName>
</protein>
<feature type="compositionally biased region" description="Polar residues" evidence="1">
    <location>
        <begin position="29"/>
        <end position="48"/>
    </location>
</feature>
<dbReference type="RefSeq" id="WP_377373838.1">
    <property type="nucleotide sequence ID" value="NZ_JBHSSW010000001.1"/>
</dbReference>